<dbReference type="Pfam" id="PF01494">
    <property type="entry name" value="FAD_binding_3"/>
    <property type="match status" value="2"/>
</dbReference>
<evidence type="ECO:0000256" key="4">
    <source>
        <dbReference type="ARBA" id="ARBA00012922"/>
    </source>
</evidence>
<dbReference type="Pfam" id="PF02515">
    <property type="entry name" value="CoA_transf_3"/>
    <property type="match status" value="1"/>
</dbReference>
<dbReference type="OrthoDB" id="417877at2759"/>
<dbReference type="Gene3D" id="3.40.50.10540">
    <property type="entry name" value="Crotonobetainyl-coa:carnitine coa-transferase, domain 1"/>
    <property type="match status" value="1"/>
</dbReference>
<dbReference type="Proteomes" id="UP000288859">
    <property type="component" value="Unassembled WGS sequence"/>
</dbReference>
<dbReference type="InterPro" id="IPR003673">
    <property type="entry name" value="CoA-Trfase_fam_III"/>
</dbReference>
<evidence type="ECO:0000259" key="11">
    <source>
        <dbReference type="Pfam" id="PF01494"/>
    </source>
</evidence>
<keyword evidence="7" id="KW-0274">FAD</keyword>
<dbReference type="EMBL" id="NAJM01000013">
    <property type="protein sequence ID" value="RVX72179.1"/>
    <property type="molecule type" value="Genomic_DNA"/>
</dbReference>
<dbReference type="GO" id="GO:0004040">
    <property type="term" value="F:amidase activity"/>
    <property type="evidence" value="ECO:0007669"/>
    <property type="project" value="UniProtKB-EC"/>
</dbReference>
<feature type="domain" description="FAD-binding" evidence="11">
    <location>
        <begin position="1122"/>
        <end position="1296"/>
    </location>
</feature>
<comment type="similarity">
    <text evidence="3">Belongs to the amidase family.</text>
</comment>
<dbReference type="SUPFAM" id="SSF75304">
    <property type="entry name" value="Amidase signature (AS) enzymes"/>
    <property type="match status" value="1"/>
</dbReference>
<dbReference type="GO" id="GO:0016491">
    <property type="term" value="F:oxidoreductase activity"/>
    <property type="evidence" value="ECO:0007669"/>
    <property type="project" value="UniProtKB-KW"/>
</dbReference>
<evidence type="ECO:0000256" key="6">
    <source>
        <dbReference type="ARBA" id="ARBA00022801"/>
    </source>
</evidence>
<accession>A0A438N990</accession>
<evidence type="ECO:0000259" key="10">
    <source>
        <dbReference type="Pfam" id="PF01425"/>
    </source>
</evidence>
<dbReference type="PRINTS" id="PR00420">
    <property type="entry name" value="RNGMNOXGNASE"/>
</dbReference>
<evidence type="ECO:0000256" key="1">
    <source>
        <dbReference type="ARBA" id="ARBA00001311"/>
    </source>
</evidence>
<dbReference type="InterPro" id="IPR002938">
    <property type="entry name" value="FAD-bd"/>
</dbReference>
<feature type="domain" description="FAD-binding" evidence="11">
    <location>
        <begin position="1413"/>
        <end position="1472"/>
    </location>
</feature>
<dbReference type="InterPro" id="IPR036928">
    <property type="entry name" value="AS_sf"/>
</dbReference>
<evidence type="ECO:0000313" key="13">
    <source>
        <dbReference type="Proteomes" id="UP000288859"/>
    </source>
</evidence>
<dbReference type="InterPro" id="IPR023631">
    <property type="entry name" value="Amidase_dom"/>
</dbReference>
<evidence type="ECO:0000313" key="12">
    <source>
        <dbReference type="EMBL" id="RVX72179.1"/>
    </source>
</evidence>
<keyword evidence="5" id="KW-0285">Flavoprotein</keyword>
<dbReference type="SUPFAM" id="SSF89796">
    <property type="entry name" value="CoA-transferase family III (CaiB/BaiF)"/>
    <property type="match status" value="2"/>
</dbReference>
<evidence type="ECO:0000256" key="2">
    <source>
        <dbReference type="ARBA" id="ARBA00008383"/>
    </source>
</evidence>
<gene>
    <name evidence="12" type="ORF">B0A52_04383</name>
</gene>
<evidence type="ECO:0000256" key="7">
    <source>
        <dbReference type="ARBA" id="ARBA00022827"/>
    </source>
</evidence>
<dbReference type="VEuPathDB" id="FungiDB:PV10_09104"/>
<dbReference type="SUPFAM" id="SSF51905">
    <property type="entry name" value="FAD/NAD(P)-binding domain"/>
    <property type="match status" value="1"/>
</dbReference>
<comment type="similarity">
    <text evidence="2">Belongs to the CoA-transferase III family.</text>
</comment>
<keyword evidence="6" id="KW-0378">Hydrolase</keyword>
<feature type="compositionally biased region" description="Basic and acidic residues" evidence="9">
    <location>
        <begin position="1"/>
        <end position="11"/>
    </location>
</feature>
<evidence type="ECO:0000256" key="5">
    <source>
        <dbReference type="ARBA" id="ARBA00022630"/>
    </source>
</evidence>
<dbReference type="InterPro" id="IPR020556">
    <property type="entry name" value="Amidase_CS"/>
</dbReference>
<keyword evidence="8" id="KW-0560">Oxidoreductase</keyword>
<comment type="catalytic activity">
    <reaction evidence="1">
        <text>a monocarboxylic acid amide + H2O = a monocarboxylate + NH4(+)</text>
        <dbReference type="Rhea" id="RHEA:12020"/>
        <dbReference type="ChEBI" id="CHEBI:15377"/>
        <dbReference type="ChEBI" id="CHEBI:28938"/>
        <dbReference type="ChEBI" id="CHEBI:35757"/>
        <dbReference type="ChEBI" id="CHEBI:83628"/>
        <dbReference type="EC" id="3.5.1.4"/>
    </reaction>
</comment>
<sequence length="1558" mass="171264">MRTMTDQESHTEGGYGPGTYVDTSFSTVPEECKRLLRVFAAKTPGFTQDEALLDGVVFEGDDLPCIPGPIKTQVVTAVLHAMVGIVGLEILHLRGQSTSTITKICTDHAGLYPATPALVVVDGLTGPSVIQLPTVPQWDKDRQSGSPLVYRATAIYPTADEGIWFQLHGSLDPWTVLRTIGIDRDVESSIRSNDEAYALIKERVLTYRSRELEQVMIEHGLSGSIVHSPESWRRTETGKSLARHPLINYSKQTHCPSLPPTPLLRLNDKRPLAGVKVVELARIIAATATGAILASMGAEVIRVNSSRLKDYTPAQPSSLMAGKITVDLDLENSADHARLTQLFEQADVVIQGYRLGSLARRGFGLQAALQMANKRGRGIVYVDENCYGPDGYYAERPGWQQVADAAAGSSYIMGQAFGCPKGQGVLPSLPISDMSTGLVTALTIMCGLRDRTKYGGSYHGHSALTAYNMATLDSDVRLYQREVVSRIQDRYRFKPWSSDAHVAPLYYDIMKAWKTNSDLLSDEKYYVHFSDSPQRSIHIMSEMPDWAQISGKAQSELLESIPSDWRIPLDKLPPDSQLDVTGCPSESGILSEHELEITESLATDIVQRLKDGEWSSQEVTIAFCKRAAIAHQLTNCLTAVMFDDAIKRAKEVDEHFAATGKTLGPLHGLPVSLKDCFNVRGYPTSVGFTTWALDPVQEESTIVSILKNAGAIFYVKTNVPTAMMFSETVNNCYGRTVNPFRRNLTPGGSSGGESALIGLRGSCLGVGTDIGGSLRIPAACVGLYALRPSAGRSPHFDARTALAGQEAIGSVNGPIARSLADLKLWMEVVAGSGAWLRDPKALEIPYRKVNLPPRLKIAVLWDNGIVTPTPPVRRALKSLAEKLQAKGHEIVDWSPKGHLEAAMMCKKFFLADGGKSVRKILQETGEPWRPELVEYEHASDMDVYDLWQLQKDRTSLQATYLSRMVQAGIDVILGPTTPYVAPKHGQLKTVSYTNVFSVFDYSSLSLPTGLKADKGLDTTLPGQKPLNDLDALIQSQYDPNDVHGLPISLQLTAMRLQEEKLLAMAEKIEHDLMTSYEPYEDPMLEASAGRSHPVIPGNQDCTYLCYRAIWTQIMAGNTIKELHVSIVGAGIAGLALAMALNKKGVPYTLYEEAKQYSVVGRAGIGFGPNGLQAMDLIEEGFRSQYEAVCVGNKPAGAQHVFFEGLLLNEGLGLKEKWYGNSSWGHPDYTRRAAHRKALLDIMTSYIPIETVKFGKTLTNIGQHPDKVVLTFADGEVVETSALFGADGIKSTVRQHVLGPLFPSQVDPVYADSYCYRGVIPIGEAENILGDLTDVAKFYFGDKRSCVTYRISGGSEFNFLLCVNDADRPWLLKKAVTERVTREAMMADFEGRGVDKRFLQLLSLAEPIRWGFFHHRYTSTYFRDRVVLLGDSAHASLPFQAAGAAQGLEDALVLSNLLAKVFSVTQKDAPLGPYLRAAFEGYDSVRRPRAQKQLEQAAEVGLMLHFQHPEAKTDMGNILPRLQRGRFNWLWFHDLNIDVKSASDRMDEVLRAAAVTSKE</sequence>
<dbReference type="PANTHER" id="PTHR46072:SF11">
    <property type="entry name" value="AMIDASE-RELATED"/>
    <property type="match status" value="1"/>
</dbReference>
<feature type="domain" description="Amidase" evidence="10">
    <location>
        <begin position="618"/>
        <end position="1062"/>
    </location>
</feature>
<name>A0A438N990_EXOME</name>
<dbReference type="GO" id="GO:0071949">
    <property type="term" value="F:FAD binding"/>
    <property type="evidence" value="ECO:0007669"/>
    <property type="project" value="InterPro"/>
</dbReference>
<comment type="caution">
    <text evidence="12">The sequence shown here is derived from an EMBL/GenBank/DDBJ whole genome shotgun (WGS) entry which is preliminary data.</text>
</comment>
<evidence type="ECO:0000256" key="8">
    <source>
        <dbReference type="ARBA" id="ARBA00023002"/>
    </source>
</evidence>
<dbReference type="PROSITE" id="PS00571">
    <property type="entry name" value="AMIDASES"/>
    <property type="match status" value="1"/>
</dbReference>
<dbReference type="InterPro" id="IPR036188">
    <property type="entry name" value="FAD/NAD-bd_sf"/>
</dbReference>
<dbReference type="VEuPathDB" id="FungiDB:PV10_01590"/>
<dbReference type="Gene3D" id="3.90.1300.10">
    <property type="entry name" value="Amidase signature (AS) domain"/>
    <property type="match status" value="1"/>
</dbReference>
<feature type="region of interest" description="Disordered" evidence="9">
    <location>
        <begin position="1"/>
        <end position="21"/>
    </location>
</feature>
<dbReference type="Gene3D" id="3.50.50.60">
    <property type="entry name" value="FAD/NAD(P)-binding domain"/>
    <property type="match status" value="1"/>
</dbReference>
<proteinExistence type="inferred from homology"/>
<reference evidence="12 13" key="1">
    <citation type="submission" date="2017-03" db="EMBL/GenBank/DDBJ databases">
        <title>Genomes of endolithic fungi from Antarctica.</title>
        <authorList>
            <person name="Coleine C."/>
            <person name="Masonjones S."/>
            <person name="Stajich J.E."/>
        </authorList>
    </citation>
    <scope>NUCLEOTIDE SEQUENCE [LARGE SCALE GENOMIC DNA]</scope>
    <source>
        <strain evidence="12 13">CCFEE 6314</strain>
    </source>
</reference>
<evidence type="ECO:0000256" key="9">
    <source>
        <dbReference type="SAM" id="MobiDB-lite"/>
    </source>
</evidence>
<dbReference type="PANTHER" id="PTHR46072">
    <property type="entry name" value="AMIDASE-RELATED-RELATED"/>
    <property type="match status" value="1"/>
</dbReference>
<dbReference type="VEuPathDB" id="FungiDB:PV10_04705"/>
<dbReference type="Pfam" id="PF01425">
    <property type="entry name" value="Amidase"/>
    <property type="match status" value="1"/>
</dbReference>
<dbReference type="EC" id="3.5.1.4" evidence="4"/>
<organism evidence="12 13">
    <name type="scientific">Exophiala mesophila</name>
    <name type="common">Black yeast-like fungus</name>
    <dbReference type="NCBI Taxonomy" id="212818"/>
    <lineage>
        <taxon>Eukaryota</taxon>
        <taxon>Fungi</taxon>
        <taxon>Dikarya</taxon>
        <taxon>Ascomycota</taxon>
        <taxon>Pezizomycotina</taxon>
        <taxon>Eurotiomycetes</taxon>
        <taxon>Chaetothyriomycetidae</taxon>
        <taxon>Chaetothyriales</taxon>
        <taxon>Herpotrichiellaceae</taxon>
        <taxon>Exophiala</taxon>
    </lineage>
</organism>
<evidence type="ECO:0000256" key="3">
    <source>
        <dbReference type="ARBA" id="ARBA00009199"/>
    </source>
</evidence>
<dbReference type="InterPro" id="IPR023606">
    <property type="entry name" value="CoA-Trfase_III_dom_1_sf"/>
</dbReference>
<protein>
    <recommendedName>
        <fullName evidence="4">amidase</fullName>
        <ecNumber evidence="4">3.5.1.4</ecNumber>
    </recommendedName>
</protein>